<dbReference type="PATRIC" id="fig|1434120.4.peg.3574"/>
<reference evidence="1 2" key="1">
    <citation type="submission" date="2014-07" db="EMBL/GenBank/DDBJ databases">
        <title>Methanogenic archaea and the global carbon cycle.</title>
        <authorList>
            <person name="Henriksen J.R."/>
            <person name="Luke J."/>
            <person name="Reinhart S."/>
            <person name="Benedict M.N."/>
            <person name="Youngblut N.D."/>
            <person name="Metcalf M.E."/>
            <person name="Whitaker R.J."/>
            <person name="Metcalf W.W."/>
        </authorList>
    </citation>
    <scope>NUCLEOTIDE SEQUENCE [LARGE SCALE GENOMIC DNA]</scope>
    <source>
        <strain evidence="1 2">T4/M</strain>
    </source>
</reference>
<organism evidence="1 2">
    <name type="scientific">Methanosarcina siciliae T4/M</name>
    <dbReference type="NCBI Taxonomy" id="1434120"/>
    <lineage>
        <taxon>Archaea</taxon>
        <taxon>Methanobacteriati</taxon>
        <taxon>Methanobacteriota</taxon>
        <taxon>Stenosarchaea group</taxon>
        <taxon>Methanomicrobia</taxon>
        <taxon>Methanosarcinales</taxon>
        <taxon>Methanosarcinaceae</taxon>
        <taxon>Methanosarcina</taxon>
    </lineage>
</organism>
<gene>
    <name evidence="1" type="ORF">MSSIT_2730</name>
</gene>
<dbReference type="AlphaFoldDB" id="A0A0E3P6N2"/>
<dbReference type="KEGG" id="msw:MSSIT_2730"/>
<dbReference type="Proteomes" id="UP000033111">
    <property type="component" value="Chromosome"/>
</dbReference>
<keyword evidence="2" id="KW-1185">Reference proteome</keyword>
<evidence type="ECO:0000313" key="1">
    <source>
        <dbReference type="EMBL" id="AKB29449.1"/>
    </source>
</evidence>
<dbReference type="EMBL" id="CP009506">
    <property type="protein sequence ID" value="AKB29449.1"/>
    <property type="molecule type" value="Genomic_DNA"/>
</dbReference>
<accession>A0A0E3P6N2</accession>
<evidence type="ECO:0000313" key="2">
    <source>
        <dbReference type="Proteomes" id="UP000033111"/>
    </source>
</evidence>
<sequence>MCRSQEFSATESYAIVTHSTILIPDCKIFRKNCNPNNPKWWCKMEYELEEVERDYIEFRKEMGEE</sequence>
<proteinExistence type="predicted"/>
<dbReference type="HOGENOM" id="CLU_2839431_0_0_2"/>
<name>A0A0E3P6N2_9EURY</name>
<protein>
    <submittedName>
        <fullName evidence="1">Uncharacterized protein</fullName>
    </submittedName>
</protein>